<evidence type="ECO:0000313" key="25">
    <source>
        <dbReference type="EMBL" id="KAI6781243.1"/>
    </source>
</evidence>
<dbReference type="InterPro" id="IPR030225">
    <property type="entry name" value="SCAP"/>
</dbReference>
<keyword evidence="13" id="KW-0443">Lipid metabolism</keyword>
<dbReference type="PANTHER" id="PTHR46378">
    <property type="entry name" value="STEROL REGULATORY ELEMENT-BINDING PROTEIN CLEAVAGE-ACTIVATING PROTEIN"/>
    <property type="match status" value="1"/>
</dbReference>
<reference evidence="25" key="2">
    <citation type="submission" date="2022-07" db="EMBL/GenBank/DDBJ databases">
        <authorList>
            <person name="Goncalves M.F.M."/>
            <person name="Hilario S."/>
            <person name="Van De Peer Y."/>
            <person name="Esteves A.C."/>
            <person name="Alves A."/>
        </authorList>
    </citation>
    <scope>NUCLEOTIDE SEQUENCE</scope>
    <source>
        <strain evidence="25">MUM 19.33</strain>
    </source>
</reference>
<keyword evidence="14" id="KW-0446">Lipid-binding</keyword>
<keyword evidence="8 23" id="KW-0812">Transmembrane</keyword>
<evidence type="ECO:0000256" key="5">
    <source>
        <dbReference type="ARBA" id="ARBA00019541"/>
    </source>
</evidence>
<dbReference type="GO" id="GO:0032933">
    <property type="term" value="P:SREBP signaling pathway"/>
    <property type="evidence" value="ECO:0007669"/>
    <property type="project" value="InterPro"/>
</dbReference>
<evidence type="ECO:0000256" key="1">
    <source>
        <dbReference type="ARBA" id="ARBA00004477"/>
    </source>
</evidence>
<dbReference type="GO" id="GO:0008203">
    <property type="term" value="P:cholesterol metabolic process"/>
    <property type="evidence" value="ECO:0007669"/>
    <property type="project" value="UniProtKB-KW"/>
</dbReference>
<evidence type="ECO:0000256" key="15">
    <source>
        <dbReference type="ARBA" id="ARBA00023136"/>
    </source>
</evidence>
<keyword evidence="17" id="KW-0325">Glycoprotein</keyword>
<feature type="transmembrane region" description="Helical" evidence="23">
    <location>
        <begin position="34"/>
        <end position="57"/>
    </location>
</feature>
<evidence type="ECO:0000256" key="18">
    <source>
        <dbReference type="ARBA" id="ARBA00023221"/>
    </source>
</evidence>
<keyword evidence="11 23" id="KW-1133">Transmembrane helix</keyword>
<dbReference type="OrthoDB" id="1914839at2759"/>
<evidence type="ECO:0000256" key="12">
    <source>
        <dbReference type="ARBA" id="ARBA00023034"/>
    </source>
</evidence>
<dbReference type="Pfam" id="PF12349">
    <property type="entry name" value="Sterol-sensing"/>
    <property type="match status" value="1"/>
</dbReference>
<dbReference type="PROSITE" id="PS00678">
    <property type="entry name" value="WD_REPEATS_1"/>
    <property type="match status" value="1"/>
</dbReference>
<dbReference type="PROSITE" id="PS50082">
    <property type="entry name" value="WD_REPEATS_2"/>
    <property type="match status" value="1"/>
</dbReference>
<feature type="transmembrane region" description="Helical" evidence="23">
    <location>
        <begin position="492"/>
        <end position="510"/>
    </location>
</feature>
<dbReference type="PROSITE" id="PS50156">
    <property type="entry name" value="SSD"/>
    <property type="match status" value="1"/>
</dbReference>
<dbReference type="Gene3D" id="2.130.10.10">
    <property type="entry name" value="YVTN repeat-like/Quinoprotein amine dehydrogenase"/>
    <property type="match status" value="1"/>
</dbReference>
<comment type="caution">
    <text evidence="25">The sequence shown here is derived from an EMBL/GenBank/DDBJ whole genome shotgun (WGS) entry which is preliminary data.</text>
</comment>
<dbReference type="AlphaFoldDB" id="A0A9P9Y0C4"/>
<evidence type="ECO:0000256" key="23">
    <source>
        <dbReference type="SAM" id="Phobius"/>
    </source>
</evidence>
<dbReference type="InterPro" id="IPR001680">
    <property type="entry name" value="WD40_rpt"/>
</dbReference>
<evidence type="ECO:0000256" key="10">
    <source>
        <dbReference type="ARBA" id="ARBA00022824"/>
    </source>
</evidence>
<dbReference type="GO" id="GO:0000139">
    <property type="term" value="C:Golgi membrane"/>
    <property type="evidence" value="ECO:0007669"/>
    <property type="project" value="UniProtKB-SubCell"/>
</dbReference>
<evidence type="ECO:0000256" key="7">
    <source>
        <dbReference type="ARBA" id="ARBA00022574"/>
    </source>
</evidence>
<dbReference type="InterPro" id="IPR036322">
    <property type="entry name" value="WD40_repeat_dom_sf"/>
</dbReference>
<dbReference type="SUPFAM" id="SSF82866">
    <property type="entry name" value="Multidrug efflux transporter AcrB transmembrane domain"/>
    <property type="match status" value="1"/>
</dbReference>
<dbReference type="GO" id="GO:0005789">
    <property type="term" value="C:endoplasmic reticulum membrane"/>
    <property type="evidence" value="ECO:0007669"/>
    <property type="project" value="UniProtKB-SubCell"/>
</dbReference>
<feature type="transmembrane region" description="Helical" evidence="23">
    <location>
        <begin position="318"/>
        <end position="344"/>
    </location>
</feature>
<feature type="transmembrane region" description="Helical" evidence="23">
    <location>
        <begin position="612"/>
        <end position="635"/>
    </location>
</feature>
<evidence type="ECO:0000256" key="2">
    <source>
        <dbReference type="ARBA" id="ARBA00004557"/>
    </source>
</evidence>
<evidence type="ECO:0000256" key="4">
    <source>
        <dbReference type="ARBA" id="ARBA00007410"/>
    </source>
</evidence>
<feature type="transmembrane region" description="Helical" evidence="23">
    <location>
        <begin position="396"/>
        <end position="415"/>
    </location>
</feature>
<accession>A0A9P9Y0C4</accession>
<comment type="similarity">
    <text evidence="4">Belongs to the WD repeat SCAP family.</text>
</comment>
<keyword evidence="15 23" id="KW-0472">Membrane</keyword>
<dbReference type="InterPro" id="IPR019775">
    <property type="entry name" value="WD40_repeat_CS"/>
</dbReference>
<protein>
    <recommendedName>
        <fullName evidence="5">Sterol regulatory element-binding protein cleavage-activating protein</fullName>
    </recommendedName>
</protein>
<dbReference type="GeneID" id="75830506"/>
<evidence type="ECO:0000256" key="14">
    <source>
        <dbReference type="ARBA" id="ARBA00023121"/>
    </source>
</evidence>
<keyword evidence="7 21" id="KW-0853">WD repeat</keyword>
<dbReference type="InterPro" id="IPR000731">
    <property type="entry name" value="SSD"/>
</dbReference>
<reference evidence="25" key="1">
    <citation type="journal article" date="2021" name="J Fungi (Basel)">
        <title>Genomic and Metabolomic Analyses of the Marine Fungus Emericellopsis cladophorae: Insights into Saltwater Adaptability Mechanisms and Its Biosynthetic Potential.</title>
        <authorList>
            <person name="Goncalves M.F.M."/>
            <person name="Hilario S."/>
            <person name="Van de Peer Y."/>
            <person name="Esteves A.C."/>
            <person name="Alves A."/>
        </authorList>
    </citation>
    <scope>NUCLEOTIDE SEQUENCE</scope>
    <source>
        <strain evidence="25">MUM 19.33</strain>
    </source>
</reference>
<keyword evidence="16" id="KW-1207">Sterol metabolism</keyword>
<dbReference type="SUPFAM" id="SSF50978">
    <property type="entry name" value="WD40 repeat-like"/>
    <property type="match status" value="1"/>
</dbReference>
<dbReference type="Proteomes" id="UP001055219">
    <property type="component" value="Unassembled WGS sequence"/>
</dbReference>
<keyword evidence="10" id="KW-0256">Endoplasmic reticulum</keyword>
<evidence type="ECO:0000256" key="20">
    <source>
        <dbReference type="ARBA" id="ARBA00045958"/>
    </source>
</evidence>
<dbReference type="InterPro" id="IPR015943">
    <property type="entry name" value="WD40/YVTN_repeat-like_dom_sf"/>
</dbReference>
<keyword evidence="18" id="KW-0753">Steroid metabolism</keyword>
<proteinExistence type="inferred from homology"/>
<comment type="subcellular location">
    <subcellularLocation>
        <location evidence="2">Cytoplasmic vesicle</location>
        <location evidence="2">COPII-coated vesicle membrane</location>
        <topology evidence="2">Multi-pass membrane protein</topology>
    </subcellularLocation>
    <subcellularLocation>
        <location evidence="1">Endoplasmic reticulum membrane</location>
        <topology evidence="1">Multi-pass membrane protein</topology>
    </subcellularLocation>
    <subcellularLocation>
        <location evidence="3">Golgi apparatus membrane</location>
        <topology evidence="3">Multi-pass membrane protein</topology>
    </subcellularLocation>
</comment>
<keyword evidence="12" id="KW-0333">Golgi apparatus</keyword>
<feature type="transmembrane region" description="Helical" evidence="23">
    <location>
        <begin position="421"/>
        <end position="445"/>
    </location>
</feature>
<keyword evidence="9" id="KW-0677">Repeat</keyword>
<dbReference type="PANTHER" id="PTHR46378:SF1">
    <property type="entry name" value="STEROL REGULATORY ELEMENT-BINDING PROTEIN CLEAVAGE-ACTIVATING PROTEIN"/>
    <property type="match status" value="1"/>
</dbReference>
<comment type="function">
    <text evidence="20">Escort protein required for cholesterol as well as lipid homeostasis. Regulates export of the SCAP-SREBP complex from the endoplasmic reticulum to the Golgi upon low cholesterol, thereby regulating the processing of sterol regulatory element-binding proteins (SREBPs) SREBF1/SREBP1 and SREBF2/SREBP2. At high sterol concentrations, formation of a ternary complex with INSIG (INSIG1 or INSIG2) leads to mask the ER export signal in SCAP, promoting retention of the complex in the endoplasmic reticulum. Low sterol concentrations trigger release of INSIG, a conformational change in the SSD domain of SCAP, unmasking of the ER export signal, promoting recruitment into COPII-coated vesicles and transport of the SCAP-SREBP to the Golgi: in the Golgi, SREBPs are then processed, releasing the transcription factor fragment of SREBPs from the membrane, its import into the nucleus and up-regulation of LDLR, INSIG1 and the mevalonate pathway. Binds cholesterol via its SSD domain.</text>
</comment>
<dbReference type="EMBL" id="JAGIXG020000023">
    <property type="protein sequence ID" value="KAI6781243.1"/>
    <property type="molecule type" value="Genomic_DNA"/>
</dbReference>
<feature type="repeat" description="WD" evidence="21">
    <location>
        <begin position="659"/>
        <end position="699"/>
    </location>
</feature>
<dbReference type="GO" id="GO:0032936">
    <property type="term" value="C:SREBP-SCAP complex"/>
    <property type="evidence" value="ECO:0007669"/>
    <property type="project" value="TreeGrafter"/>
</dbReference>
<keyword evidence="19" id="KW-0968">Cytoplasmic vesicle</keyword>
<evidence type="ECO:0000313" key="26">
    <source>
        <dbReference type="Proteomes" id="UP001055219"/>
    </source>
</evidence>
<evidence type="ECO:0000256" key="19">
    <source>
        <dbReference type="ARBA" id="ARBA00023329"/>
    </source>
</evidence>
<evidence type="ECO:0000256" key="21">
    <source>
        <dbReference type="PROSITE-ProRule" id="PRU00221"/>
    </source>
</evidence>
<evidence type="ECO:0000256" key="6">
    <source>
        <dbReference type="ARBA" id="ARBA00022548"/>
    </source>
</evidence>
<evidence type="ECO:0000256" key="11">
    <source>
        <dbReference type="ARBA" id="ARBA00022989"/>
    </source>
</evidence>
<evidence type="ECO:0000256" key="22">
    <source>
        <dbReference type="SAM" id="MobiDB-lite"/>
    </source>
</evidence>
<dbReference type="GO" id="GO:0045540">
    <property type="term" value="P:regulation of cholesterol biosynthetic process"/>
    <property type="evidence" value="ECO:0007669"/>
    <property type="project" value="TreeGrafter"/>
</dbReference>
<evidence type="ECO:0000259" key="24">
    <source>
        <dbReference type="PROSITE" id="PS50156"/>
    </source>
</evidence>
<evidence type="ECO:0000256" key="16">
    <source>
        <dbReference type="ARBA" id="ARBA00023166"/>
    </source>
</evidence>
<feature type="transmembrane region" description="Helical" evidence="23">
    <location>
        <begin position="291"/>
        <end position="311"/>
    </location>
</feature>
<dbReference type="RefSeq" id="XP_051362099.1">
    <property type="nucleotide sequence ID" value="XM_051506531.1"/>
</dbReference>
<feature type="region of interest" description="Disordered" evidence="22">
    <location>
        <begin position="991"/>
        <end position="1024"/>
    </location>
</feature>
<name>A0A9P9Y0C4_9HYPO</name>
<gene>
    <name evidence="25" type="ORF">J7T54_004015</name>
</gene>
<dbReference type="GO" id="GO:0012507">
    <property type="term" value="C:ER to Golgi transport vesicle membrane"/>
    <property type="evidence" value="ECO:0007669"/>
    <property type="project" value="UniProtKB-SubCell"/>
</dbReference>
<evidence type="ECO:0000256" key="8">
    <source>
        <dbReference type="ARBA" id="ARBA00022692"/>
    </source>
</evidence>
<dbReference type="InterPro" id="IPR053958">
    <property type="entry name" value="HMGCR/SNAP/NPC1-like_SSD"/>
</dbReference>
<feature type="domain" description="SSD" evidence="24">
    <location>
        <begin position="289"/>
        <end position="447"/>
    </location>
</feature>
<evidence type="ECO:0000256" key="9">
    <source>
        <dbReference type="ARBA" id="ARBA00022737"/>
    </source>
</evidence>
<evidence type="ECO:0000256" key="3">
    <source>
        <dbReference type="ARBA" id="ARBA00004653"/>
    </source>
</evidence>
<dbReference type="GO" id="GO:0032934">
    <property type="term" value="F:sterol binding"/>
    <property type="evidence" value="ECO:0007669"/>
    <property type="project" value="InterPro"/>
</dbReference>
<evidence type="ECO:0000256" key="17">
    <source>
        <dbReference type="ARBA" id="ARBA00023180"/>
    </source>
</evidence>
<keyword evidence="26" id="KW-1185">Reference proteome</keyword>
<organism evidence="25 26">
    <name type="scientific">Emericellopsis cladophorae</name>
    <dbReference type="NCBI Taxonomy" id="2686198"/>
    <lineage>
        <taxon>Eukaryota</taxon>
        <taxon>Fungi</taxon>
        <taxon>Dikarya</taxon>
        <taxon>Ascomycota</taxon>
        <taxon>Pezizomycotina</taxon>
        <taxon>Sordariomycetes</taxon>
        <taxon>Hypocreomycetidae</taxon>
        <taxon>Hypocreales</taxon>
        <taxon>Bionectriaceae</taxon>
        <taxon>Emericellopsis</taxon>
    </lineage>
</organism>
<sequence>MIWYLLYPLRGTTEAPALSLAHPLRKAFARYGRYAARHVVTTLLVSAAVATILLYPIPFLFTTDFINGASNFPHHAWTVAQPLPYHVVTEPDIIMRSAWVHGSYMQALDPKLLVSALGLQDELLGSTEENDSRDDAEDLKSHLYNSSDGESTLTERDDAHAINGFTNQSWFFHSPLQYWGCSKTRILADDDVISTVNYMKTMSTAVNVTLRHSVVFSGKRFEYRRLVAADALVITLLHRRDSPIARQWEKKAALLAAQVTEDWDVYPPNGIISSSRLYEFQFRPISTQDTLTLTLAYGLAIGYFVMSLFKIRAVKSKVGLMITVVTQIVFAIMSSFTVCAVFNIDLSRIPRAAYPLVILAMSLENIFRFINAVILTPSEDSTTSRIGHAFGETAPVALASTAQNVLILTVLASVVSPGVSAFCIFLAVAIVFDVFYLSTFFLAVLSVDVRRTELSDALAKVAMRQTRRAVEPRRRTWIEQVVHGQTALSTRIAGTFVMIGFVVIAQWHFFQGQTMLNTTIGLFWDSAVHLFGSSKTSELEGINQARSPTSWLRLQDHETAQELINIIKPSAHSYTAQVHDPLVFVKKGADRSSRGDEPTLLPAYYDFINHHLTQFVVIVVVVIAALRLLISYLLYEDKAHIEEEGDWEDTPLISIQHLPKGHDLDVVMLTASLDGHIVSVGLDRMIRVWNARSDRDNYTLPEHPSDGGNVFPVLALTVEDASRWLALVSPQRALFWSLTDKCWGPSVKIASLAQRPTCIFFAQSNNNCSSALIVVRRDGAVTELTTDERHQTSDFVLCEDGLAYTEPLVFRGHGTMKRKTRFTLLAISKKGSVYLASRTESEWTSRQVPAAWFGSQKPHQISGVASLGLFAVATAARVHLFDVEHCELLHTVETETMKPRSLHFACTTQRTAHIDSPGITSLTMAFIEAETGDCSLYTFLPSEDFDSIGLHAPSGATDGEGCAWGDAVLTRRRVKNPGSHNVLSDGSVVGIRRKNPREPENGGQCRGSQEGLRNRFTSRSQPRPENIEWEAWTVSPSVRAGADEERPLFSANEKPIHLLVSSLGPQIKMGMMSIAFSLGNMVKLVTVGGIERYGTNADDAAQENLLNMASRRRKGGGTWRPRGWT</sequence>
<evidence type="ECO:0000256" key="13">
    <source>
        <dbReference type="ARBA" id="ARBA00023098"/>
    </source>
</evidence>
<keyword evidence="6" id="KW-0153">Cholesterol metabolism</keyword>